<evidence type="ECO:0000259" key="3">
    <source>
        <dbReference type="PROSITE" id="PS50110"/>
    </source>
</evidence>
<dbReference type="InterPro" id="IPR011006">
    <property type="entry name" value="CheY-like_superfamily"/>
</dbReference>
<dbReference type="GO" id="GO:0006355">
    <property type="term" value="P:regulation of DNA-templated transcription"/>
    <property type="evidence" value="ECO:0007669"/>
    <property type="project" value="TreeGrafter"/>
</dbReference>
<reference evidence="4 5" key="1">
    <citation type="submission" date="2016-11" db="EMBL/GenBank/DDBJ databases">
        <authorList>
            <person name="Jaros S."/>
            <person name="Januszkiewicz K."/>
            <person name="Wedrychowicz H."/>
        </authorList>
    </citation>
    <scope>NUCLEOTIDE SEQUENCE [LARGE SCALE GENOMIC DNA]</scope>
    <source>
        <strain evidence="4 5">DSM 24574</strain>
    </source>
</reference>
<evidence type="ECO:0000256" key="1">
    <source>
        <dbReference type="ARBA" id="ARBA00023125"/>
    </source>
</evidence>
<name>A0A1M5KTC5_9BACT</name>
<dbReference type="Proteomes" id="UP000184212">
    <property type="component" value="Unassembled WGS sequence"/>
</dbReference>
<dbReference type="InterPro" id="IPR039420">
    <property type="entry name" value="WalR-like"/>
</dbReference>
<dbReference type="GO" id="GO:0000976">
    <property type="term" value="F:transcription cis-regulatory region binding"/>
    <property type="evidence" value="ECO:0007669"/>
    <property type="project" value="TreeGrafter"/>
</dbReference>
<evidence type="ECO:0000313" key="5">
    <source>
        <dbReference type="Proteomes" id="UP000184212"/>
    </source>
</evidence>
<dbReference type="InterPro" id="IPR007492">
    <property type="entry name" value="LytTR_DNA-bd_dom"/>
</dbReference>
<feature type="domain" description="Response regulatory" evidence="3">
    <location>
        <begin position="2"/>
        <end position="115"/>
    </location>
</feature>
<dbReference type="STRING" id="947013.SAMN04488109_0827"/>
<dbReference type="Pfam" id="PF04397">
    <property type="entry name" value="LytTR"/>
    <property type="match status" value="1"/>
</dbReference>
<dbReference type="SUPFAM" id="SSF52172">
    <property type="entry name" value="CheY-like"/>
    <property type="match status" value="1"/>
</dbReference>
<evidence type="ECO:0000256" key="2">
    <source>
        <dbReference type="PROSITE-ProRule" id="PRU00169"/>
    </source>
</evidence>
<feature type="modified residue" description="4-aspartylphosphate" evidence="2">
    <location>
        <position position="55"/>
    </location>
</feature>
<dbReference type="RefSeq" id="WP_073131336.1">
    <property type="nucleotide sequence ID" value="NZ_FQWQ01000001.1"/>
</dbReference>
<gene>
    <name evidence="4" type="ORF">SAMN04488109_0827</name>
</gene>
<sequence length="258" mass="29201">MKVVIIEDERLTADDLAETIQQFDTSIAISAKLLSVKDAVQYFQKHEAPDLIFSDIQLGDGLSFEIFKATKINVPVIFCTAYDEHALTAFGANGIDYLLKPFTSSSVGAALEKFYRITKSTPRQESLPLEKIMKLFETRGMENTSAILVHYKEKILPIKLQDTAVFYLEGDVVHLVTFDRKVYFPGKTLEELEKIAGKNFYRANRQILVNREAIVDVSNHLGRKLWVNVSVPLKESVTVSKEKTPHFLKWLSGDSPRS</sequence>
<protein>
    <submittedName>
        <fullName evidence="4">Two component transcriptional regulator, LytTR family</fullName>
    </submittedName>
</protein>
<keyword evidence="5" id="KW-1185">Reference proteome</keyword>
<dbReference type="AlphaFoldDB" id="A0A1M5KTC5"/>
<dbReference type="SMART" id="SM00850">
    <property type="entry name" value="LytTR"/>
    <property type="match status" value="1"/>
</dbReference>
<evidence type="ECO:0000313" key="4">
    <source>
        <dbReference type="EMBL" id="SHG56018.1"/>
    </source>
</evidence>
<dbReference type="SMART" id="SM00448">
    <property type="entry name" value="REC"/>
    <property type="match status" value="1"/>
</dbReference>
<keyword evidence="1" id="KW-0238">DNA-binding</keyword>
<dbReference type="PROSITE" id="PS50110">
    <property type="entry name" value="RESPONSE_REGULATORY"/>
    <property type="match status" value="1"/>
</dbReference>
<proteinExistence type="predicted"/>
<keyword evidence="2" id="KW-0597">Phosphoprotein</keyword>
<dbReference type="EMBL" id="FQWQ01000001">
    <property type="protein sequence ID" value="SHG56018.1"/>
    <property type="molecule type" value="Genomic_DNA"/>
</dbReference>
<dbReference type="OrthoDB" id="646623at2"/>
<dbReference type="InterPro" id="IPR001789">
    <property type="entry name" value="Sig_transdc_resp-reg_receiver"/>
</dbReference>
<dbReference type="PANTHER" id="PTHR48111">
    <property type="entry name" value="REGULATOR OF RPOS"/>
    <property type="match status" value="1"/>
</dbReference>
<organism evidence="4 5">
    <name type="scientific">Chryseolinea serpens</name>
    <dbReference type="NCBI Taxonomy" id="947013"/>
    <lineage>
        <taxon>Bacteria</taxon>
        <taxon>Pseudomonadati</taxon>
        <taxon>Bacteroidota</taxon>
        <taxon>Cytophagia</taxon>
        <taxon>Cytophagales</taxon>
        <taxon>Fulvivirgaceae</taxon>
        <taxon>Chryseolinea</taxon>
    </lineage>
</organism>
<accession>A0A1M5KTC5</accession>
<dbReference type="PANTHER" id="PTHR48111:SF69">
    <property type="entry name" value="RESPONSE REGULATOR RECEIVER"/>
    <property type="match status" value="1"/>
</dbReference>
<dbReference type="GO" id="GO:0005829">
    <property type="term" value="C:cytosol"/>
    <property type="evidence" value="ECO:0007669"/>
    <property type="project" value="TreeGrafter"/>
</dbReference>
<dbReference type="Pfam" id="PF00072">
    <property type="entry name" value="Response_reg"/>
    <property type="match status" value="1"/>
</dbReference>
<dbReference type="Gene3D" id="2.40.50.1020">
    <property type="entry name" value="LytTr DNA-binding domain"/>
    <property type="match status" value="1"/>
</dbReference>
<dbReference type="GO" id="GO:0032993">
    <property type="term" value="C:protein-DNA complex"/>
    <property type="evidence" value="ECO:0007669"/>
    <property type="project" value="TreeGrafter"/>
</dbReference>
<dbReference type="Gene3D" id="3.40.50.2300">
    <property type="match status" value="1"/>
</dbReference>
<dbReference type="GO" id="GO:0000156">
    <property type="term" value="F:phosphorelay response regulator activity"/>
    <property type="evidence" value="ECO:0007669"/>
    <property type="project" value="TreeGrafter"/>
</dbReference>